<evidence type="ECO:0000256" key="5">
    <source>
        <dbReference type="ARBA" id="ARBA00038359"/>
    </source>
</evidence>
<dbReference type="OrthoDB" id="5378633at2759"/>
<sequence length="356" mass="39545">MASNLGLGQVVSWYICTAVALVFLACRLWVRVRKLGAVSLEDAFLTLAGCCLLGDLIIQHYMWSLGMADPATATFDGFVNIMKMIVPGSILYVTSLWAIKIALVIFYKKITIPGSRMAVIYNCTLGFLVASWALIFFHIIFQCFPHDKRWSQDPSYQCDPYNALVNYWITIILNIFTDILIMSLPISVVLKLQMKTKQKIGVIAMFTLGVFVVITSIVRAYFSHRNETMLTCTVSMIETAVAIIAACLPPLRQFIMGSLSTGRGNSSYQQHYELSSSGQPRSRRTHQGSRITTNIVGGTKTNDSEDELVKNQGLGPFVQADAASHDADRDGITVTTTFYVQGTTKKKDRDEEDAVM</sequence>
<name>A0A8K0SRX7_9HYPO</name>
<comment type="subcellular location">
    <subcellularLocation>
        <location evidence="1">Membrane</location>
        <topology evidence="1">Multi-pass membrane protein</topology>
    </subcellularLocation>
</comment>
<feature type="compositionally biased region" description="Polar residues" evidence="6">
    <location>
        <begin position="267"/>
        <end position="280"/>
    </location>
</feature>
<feature type="transmembrane region" description="Helical" evidence="7">
    <location>
        <begin position="12"/>
        <end position="30"/>
    </location>
</feature>
<organism evidence="9 10">
    <name type="scientific">Stachybotrys elegans</name>
    <dbReference type="NCBI Taxonomy" id="80388"/>
    <lineage>
        <taxon>Eukaryota</taxon>
        <taxon>Fungi</taxon>
        <taxon>Dikarya</taxon>
        <taxon>Ascomycota</taxon>
        <taxon>Pezizomycotina</taxon>
        <taxon>Sordariomycetes</taxon>
        <taxon>Hypocreomycetidae</taxon>
        <taxon>Hypocreales</taxon>
        <taxon>Stachybotryaceae</taxon>
        <taxon>Stachybotrys</taxon>
    </lineage>
</organism>
<feature type="compositionally biased region" description="Polar residues" evidence="6">
    <location>
        <begin position="288"/>
        <end position="301"/>
    </location>
</feature>
<dbReference type="InterPro" id="IPR049326">
    <property type="entry name" value="Rhodopsin_dom_fungi"/>
</dbReference>
<keyword evidence="10" id="KW-1185">Reference proteome</keyword>
<keyword evidence="2 7" id="KW-0812">Transmembrane</keyword>
<dbReference type="Pfam" id="PF20684">
    <property type="entry name" value="Fung_rhodopsin"/>
    <property type="match status" value="1"/>
</dbReference>
<feature type="transmembrane region" description="Helical" evidence="7">
    <location>
        <begin position="202"/>
        <end position="222"/>
    </location>
</feature>
<feature type="transmembrane region" description="Helical" evidence="7">
    <location>
        <begin position="119"/>
        <end position="141"/>
    </location>
</feature>
<dbReference type="EMBL" id="JAGPNK010000007">
    <property type="protein sequence ID" value="KAH7318081.1"/>
    <property type="molecule type" value="Genomic_DNA"/>
</dbReference>
<dbReference type="GO" id="GO:0016020">
    <property type="term" value="C:membrane"/>
    <property type="evidence" value="ECO:0007669"/>
    <property type="project" value="UniProtKB-SubCell"/>
</dbReference>
<evidence type="ECO:0000256" key="1">
    <source>
        <dbReference type="ARBA" id="ARBA00004141"/>
    </source>
</evidence>
<evidence type="ECO:0000256" key="6">
    <source>
        <dbReference type="SAM" id="MobiDB-lite"/>
    </source>
</evidence>
<accession>A0A8K0SRX7</accession>
<evidence type="ECO:0000259" key="8">
    <source>
        <dbReference type="Pfam" id="PF20684"/>
    </source>
</evidence>
<evidence type="ECO:0000256" key="2">
    <source>
        <dbReference type="ARBA" id="ARBA00022692"/>
    </source>
</evidence>
<evidence type="ECO:0000256" key="3">
    <source>
        <dbReference type="ARBA" id="ARBA00022989"/>
    </source>
</evidence>
<feature type="transmembrane region" description="Helical" evidence="7">
    <location>
        <begin position="84"/>
        <end position="107"/>
    </location>
</feature>
<keyword evidence="4 7" id="KW-0472">Membrane</keyword>
<dbReference type="PANTHER" id="PTHR33048:SF92">
    <property type="entry name" value="INTEGRAL MEMBRANE PROTEIN"/>
    <property type="match status" value="1"/>
</dbReference>
<evidence type="ECO:0000256" key="7">
    <source>
        <dbReference type="SAM" id="Phobius"/>
    </source>
</evidence>
<feature type="transmembrane region" description="Helical" evidence="7">
    <location>
        <begin position="42"/>
        <end position="64"/>
    </location>
</feature>
<feature type="transmembrane region" description="Helical" evidence="7">
    <location>
        <begin position="167"/>
        <end position="190"/>
    </location>
</feature>
<feature type="domain" description="Rhodopsin" evidence="8">
    <location>
        <begin position="27"/>
        <end position="255"/>
    </location>
</feature>
<dbReference type="PANTHER" id="PTHR33048">
    <property type="entry name" value="PTH11-LIKE INTEGRAL MEMBRANE PROTEIN (AFU_ORTHOLOGUE AFUA_5G11245)"/>
    <property type="match status" value="1"/>
</dbReference>
<protein>
    <recommendedName>
        <fullName evidence="8">Rhodopsin domain-containing protein</fullName>
    </recommendedName>
</protein>
<proteinExistence type="inferred from homology"/>
<dbReference type="Proteomes" id="UP000813444">
    <property type="component" value="Unassembled WGS sequence"/>
</dbReference>
<evidence type="ECO:0000313" key="10">
    <source>
        <dbReference type="Proteomes" id="UP000813444"/>
    </source>
</evidence>
<dbReference type="AlphaFoldDB" id="A0A8K0SRX7"/>
<dbReference type="InterPro" id="IPR052337">
    <property type="entry name" value="SAT4-like"/>
</dbReference>
<reference evidence="9" key="1">
    <citation type="journal article" date="2021" name="Nat. Commun.">
        <title>Genetic determinants of endophytism in the Arabidopsis root mycobiome.</title>
        <authorList>
            <person name="Mesny F."/>
            <person name="Miyauchi S."/>
            <person name="Thiergart T."/>
            <person name="Pickel B."/>
            <person name="Atanasova L."/>
            <person name="Karlsson M."/>
            <person name="Huettel B."/>
            <person name="Barry K.W."/>
            <person name="Haridas S."/>
            <person name="Chen C."/>
            <person name="Bauer D."/>
            <person name="Andreopoulos W."/>
            <person name="Pangilinan J."/>
            <person name="LaButti K."/>
            <person name="Riley R."/>
            <person name="Lipzen A."/>
            <person name="Clum A."/>
            <person name="Drula E."/>
            <person name="Henrissat B."/>
            <person name="Kohler A."/>
            <person name="Grigoriev I.V."/>
            <person name="Martin F.M."/>
            <person name="Hacquard S."/>
        </authorList>
    </citation>
    <scope>NUCLEOTIDE SEQUENCE</scope>
    <source>
        <strain evidence="9">MPI-CAGE-CH-0235</strain>
    </source>
</reference>
<comment type="caution">
    <text evidence="9">The sequence shown here is derived from an EMBL/GenBank/DDBJ whole genome shotgun (WGS) entry which is preliminary data.</text>
</comment>
<comment type="similarity">
    <text evidence="5">Belongs to the SAT4 family.</text>
</comment>
<evidence type="ECO:0000313" key="9">
    <source>
        <dbReference type="EMBL" id="KAH7318081.1"/>
    </source>
</evidence>
<evidence type="ECO:0000256" key="4">
    <source>
        <dbReference type="ARBA" id="ARBA00023136"/>
    </source>
</evidence>
<gene>
    <name evidence="9" type="ORF">B0I35DRAFT_235024</name>
</gene>
<feature type="region of interest" description="Disordered" evidence="6">
    <location>
        <begin position="267"/>
        <end position="307"/>
    </location>
</feature>
<keyword evidence="3 7" id="KW-1133">Transmembrane helix</keyword>